<feature type="transmembrane region" description="Helical" evidence="1">
    <location>
        <begin position="63"/>
        <end position="83"/>
    </location>
</feature>
<feature type="transmembrane region" description="Helical" evidence="1">
    <location>
        <begin position="147"/>
        <end position="172"/>
    </location>
</feature>
<gene>
    <name evidence="2" type="ORF">AB0E65_25380</name>
</gene>
<evidence type="ECO:0000313" key="3">
    <source>
        <dbReference type="Proteomes" id="UP001550850"/>
    </source>
</evidence>
<name>A0ABV2YP37_9ACTN</name>
<dbReference type="EMBL" id="JBEZUR010000060">
    <property type="protein sequence ID" value="MEU3557515.1"/>
    <property type="molecule type" value="Genomic_DNA"/>
</dbReference>
<evidence type="ECO:0000256" key="1">
    <source>
        <dbReference type="SAM" id="Phobius"/>
    </source>
</evidence>
<sequence>MPVASIPSVAPVLRSEWIKIRTVRASWGSLLAILLVTTALTVLTYSTVGEAEAADGGQQVKEAFYPLNFAQVAALAYGATAVASEYREGALRVSLAAVPRRGLLYWSKTAVIAVTALLVCVPTTFATFLVGQAFLGGHAIGLDHPGVLRACAGGAVYLVLMTLFAAGLTFLLRSAVGALGILVPFVLVGSFVLGDAAGGIGAYLPDRAGSHFFRETPPGPLGPWEGLGVTALWAAAALAAGWWAVRRRDA</sequence>
<dbReference type="RefSeq" id="WP_108955728.1">
    <property type="nucleotide sequence ID" value="NZ_BEVZ01000006.1"/>
</dbReference>
<keyword evidence="1" id="KW-0472">Membrane</keyword>
<accession>A0ABV2YP37</accession>
<feature type="transmembrane region" description="Helical" evidence="1">
    <location>
        <begin position="25"/>
        <end position="43"/>
    </location>
</feature>
<keyword evidence="3" id="KW-1185">Reference proteome</keyword>
<feature type="transmembrane region" description="Helical" evidence="1">
    <location>
        <begin position="110"/>
        <end position="135"/>
    </location>
</feature>
<feature type="transmembrane region" description="Helical" evidence="1">
    <location>
        <begin position="179"/>
        <end position="204"/>
    </location>
</feature>
<organism evidence="2 3">
    <name type="scientific">Streptomyces fragilis</name>
    <dbReference type="NCBI Taxonomy" id="67301"/>
    <lineage>
        <taxon>Bacteria</taxon>
        <taxon>Bacillati</taxon>
        <taxon>Actinomycetota</taxon>
        <taxon>Actinomycetes</taxon>
        <taxon>Kitasatosporales</taxon>
        <taxon>Streptomycetaceae</taxon>
        <taxon>Streptomyces</taxon>
    </lineage>
</organism>
<protein>
    <submittedName>
        <fullName evidence="2">ABC transporter permease</fullName>
    </submittedName>
</protein>
<evidence type="ECO:0000313" key="2">
    <source>
        <dbReference type="EMBL" id="MEU3557515.1"/>
    </source>
</evidence>
<comment type="caution">
    <text evidence="2">The sequence shown here is derived from an EMBL/GenBank/DDBJ whole genome shotgun (WGS) entry which is preliminary data.</text>
</comment>
<dbReference type="Proteomes" id="UP001550850">
    <property type="component" value="Unassembled WGS sequence"/>
</dbReference>
<keyword evidence="1" id="KW-1133">Transmembrane helix</keyword>
<reference evidence="2 3" key="1">
    <citation type="submission" date="2024-06" db="EMBL/GenBank/DDBJ databases">
        <title>The Natural Products Discovery Center: Release of the First 8490 Sequenced Strains for Exploring Actinobacteria Biosynthetic Diversity.</title>
        <authorList>
            <person name="Kalkreuter E."/>
            <person name="Kautsar S.A."/>
            <person name="Yang D."/>
            <person name="Bader C.D."/>
            <person name="Teijaro C.N."/>
            <person name="Fluegel L."/>
            <person name="Davis C.M."/>
            <person name="Simpson J.R."/>
            <person name="Lauterbach L."/>
            <person name="Steele A.D."/>
            <person name="Gui C."/>
            <person name="Meng S."/>
            <person name="Li G."/>
            <person name="Viehrig K."/>
            <person name="Ye F."/>
            <person name="Su P."/>
            <person name="Kiefer A.F."/>
            <person name="Nichols A."/>
            <person name="Cepeda A.J."/>
            <person name="Yan W."/>
            <person name="Fan B."/>
            <person name="Jiang Y."/>
            <person name="Adhikari A."/>
            <person name="Zheng C.-J."/>
            <person name="Schuster L."/>
            <person name="Cowan T.M."/>
            <person name="Smanski M.J."/>
            <person name="Chevrette M.G."/>
            <person name="De Carvalho L.P.S."/>
            <person name="Shen B."/>
        </authorList>
    </citation>
    <scope>NUCLEOTIDE SEQUENCE [LARGE SCALE GENOMIC DNA]</scope>
    <source>
        <strain evidence="2 3">NPDC038104</strain>
    </source>
</reference>
<feature type="transmembrane region" description="Helical" evidence="1">
    <location>
        <begin position="224"/>
        <end position="245"/>
    </location>
</feature>
<proteinExistence type="predicted"/>
<dbReference type="Pfam" id="PF12730">
    <property type="entry name" value="ABC2_membrane_4"/>
    <property type="match status" value="1"/>
</dbReference>
<keyword evidence="1" id="KW-0812">Transmembrane</keyword>